<dbReference type="Proteomes" id="UP000266673">
    <property type="component" value="Unassembled WGS sequence"/>
</dbReference>
<dbReference type="AlphaFoldDB" id="A0A397UWP5"/>
<proteinExistence type="predicted"/>
<protein>
    <submittedName>
        <fullName evidence="2">Uncharacterized protein</fullName>
    </submittedName>
</protein>
<feature type="compositionally biased region" description="Low complexity" evidence="1">
    <location>
        <begin position="65"/>
        <end position="78"/>
    </location>
</feature>
<organism evidence="2 3">
    <name type="scientific">Gigaspora rosea</name>
    <dbReference type="NCBI Taxonomy" id="44941"/>
    <lineage>
        <taxon>Eukaryota</taxon>
        <taxon>Fungi</taxon>
        <taxon>Fungi incertae sedis</taxon>
        <taxon>Mucoromycota</taxon>
        <taxon>Glomeromycotina</taxon>
        <taxon>Glomeromycetes</taxon>
        <taxon>Diversisporales</taxon>
        <taxon>Gigasporaceae</taxon>
        <taxon>Gigaspora</taxon>
    </lineage>
</organism>
<name>A0A397UWP5_9GLOM</name>
<keyword evidence="3" id="KW-1185">Reference proteome</keyword>
<dbReference type="OrthoDB" id="2434162at2759"/>
<evidence type="ECO:0000313" key="3">
    <source>
        <dbReference type="Proteomes" id="UP000266673"/>
    </source>
</evidence>
<comment type="caution">
    <text evidence="2">The sequence shown here is derived from an EMBL/GenBank/DDBJ whole genome shotgun (WGS) entry which is preliminary data.</text>
</comment>
<dbReference type="EMBL" id="QKWP01000868">
    <property type="protein sequence ID" value="RIB14051.1"/>
    <property type="molecule type" value="Genomic_DNA"/>
</dbReference>
<reference evidence="2 3" key="1">
    <citation type="submission" date="2018-06" db="EMBL/GenBank/DDBJ databases">
        <title>Comparative genomics reveals the genomic features of Rhizophagus irregularis, R. cerebriforme, R. diaphanum and Gigaspora rosea, and their symbiotic lifestyle signature.</title>
        <authorList>
            <person name="Morin E."/>
            <person name="San Clemente H."/>
            <person name="Chen E.C.H."/>
            <person name="De La Providencia I."/>
            <person name="Hainaut M."/>
            <person name="Kuo A."/>
            <person name="Kohler A."/>
            <person name="Murat C."/>
            <person name="Tang N."/>
            <person name="Roy S."/>
            <person name="Loubradou J."/>
            <person name="Henrissat B."/>
            <person name="Grigoriev I.V."/>
            <person name="Corradi N."/>
            <person name="Roux C."/>
            <person name="Martin F.M."/>
        </authorList>
    </citation>
    <scope>NUCLEOTIDE SEQUENCE [LARGE SCALE GENOMIC DNA]</scope>
    <source>
        <strain evidence="2 3">DAOM 194757</strain>
    </source>
</reference>
<feature type="region of interest" description="Disordered" evidence="1">
    <location>
        <begin position="58"/>
        <end position="95"/>
    </location>
</feature>
<evidence type="ECO:0000313" key="2">
    <source>
        <dbReference type="EMBL" id="RIB14051.1"/>
    </source>
</evidence>
<evidence type="ECO:0000256" key="1">
    <source>
        <dbReference type="SAM" id="MobiDB-lite"/>
    </source>
</evidence>
<gene>
    <name evidence="2" type="ORF">C2G38_2196208</name>
</gene>
<dbReference type="STRING" id="44941.A0A397UWP5"/>
<accession>A0A397UWP5</accession>
<sequence>MELFSIGVPKNTGRAISGHKFSGGYYAYAKPTDNHKREALANILNKLITTTPFKQTAQDLIEHTSSNSDSDNANAPSNITSESEEYLSDNDNHSQDLNEQEFHENFHTAREVLSKYVNSRKRFFNITNNQENKRLNSNKNVTIIKKYYNNCTFNN</sequence>